<evidence type="ECO:0000256" key="1">
    <source>
        <dbReference type="SAM" id="MobiDB-lite"/>
    </source>
</evidence>
<comment type="caution">
    <text evidence="2">The sequence shown here is derived from an EMBL/GenBank/DDBJ whole genome shotgun (WGS) entry which is preliminary data.</text>
</comment>
<proteinExistence type="predicted"/>
<dbReference type="EMBL" id="JARBDR010000923">
    <property type="protein sequence ID" value="KAJ8298406.1"/>
    <property type="molecule type" value="Genomic_DNA"/>
</dbReference>
<name>A0ABQ9E3V3_TEGGR</name>
<sequence>MDTLPELQEKYKVLLPPSQKSKRYSITELKNDVGRRPSISSITGSRRPSNSTPGKRFKSIGSRVTNMLKVKMAFQKKDGTQQEDNSPFIKITELPKEPRFCSTLSPEAQFAIMKGYEDTVYAYISKTYPEYKFLLRRSRTPKSISKCNVETSPDYRSFSSVNKDSADCDGFGEEDETDSVQRPSGLKIQRSLTNSPLSSTSRKNRLKSSTYDNRLNNTLGLSRSNSLPVLVPRERQLITTYRLQSIMDILDTVRSKMGQHALSPRIKKYPDEIKPVTDFNKWTTVWSKEFLDKQITGK</sequence>
<gene>
    <name evidence="2" type="ORF">KUTeg_024937</name>
</gene>
<reference evidence="2 3" key="1">
    <citation type="submission" date="2022-12" db="EMBL/GenBank/DDBJ databases">
        <title>Chromosome-level genome of Tegillarca granosa.</title>
        <authorList>
            <person name="Kim J."/>
        </authorList>
    </citation>
    <scope>NUCLEOTIDE SEQUENCE [LARGE SCALE GENOMIC DNA]</scope>
    <source>
        <strain evidence="2">Teg-2019</strain>
        <tissue evidence="2">Adductor muscle</tissue>
    </source>
</reference>
<protein>
    <submittedName>
        <fullName evidence="2">Uncharacterized protein</fullName>
    </submittedName>
</protein>
<keyword evidence="3" id="KW-1185">Reference proteome</keyword>
<dbReference type="Proteomes" id="UP001217089">
    <property type="component" value="Unassembled WGS sequence"/>
</dbReference>
<feature type="region of interest" description="Disordered" evidence="1">
    <location>
        <begin position="155"/>
        <end position="217"/>
    </location>
</feature>
<accession>A0ABQ9E3V3</accession>
<evidence type="ECO:0000313" key="2">
    <source>
        <dbReference type="EMBL" id="KAJ8298406.1"/>
    </source>
</evidence>
<feature type="compositionally biased region" description="Polar residues" evidence="1">
    <location>
        <begin position="190"/>
        <end position="217"/>
    </location>
</feature>
<feature type="region of interest" description="Disordered" evidence="1">
    <location>
        <begin position="24"/>
        <end position="58"/>
    </location>
</feature>
<evidence type="ECO:0000313" key="3">
    <source>
        <dbReference type="Proteomes" id="UP001217089"/>
    </source>
</evidence>
<organism evidence="2 3">
    <name type="scientific">Tegillarca granosa</name>
    <name type="common">Malaysian cockle</name>
    <name type="synonym">Anadara granosa</name>
    <dbReference type="NCBI Taxonomy" id="220873"/>
    <lineage>
        <taxon>Eukaryota</taxon>
        <taxon>Metazoa</taxon>
        <taxon>Spiralia</taxon>
        <taxon>Lophotrochozoa</taxon>
        <taxon>Mollusca</taxon>
        <taxon>Bivalvia</taxon>
        <taxon>Autobranchia</taxon>
        <taxon>Pteriomorphia</taxon>
        <taxon>Arcoida</taxon>
        <taxon>Arcoidea</taxon>
        <taxon>Arcidae</taxon>
        <taxon>Tegillarca</taxon>
    </lineage>
</organism>
<feature type="compositionally biased region" description="Polar residues" evidence="1">
    <location>
        <begin position="38"/>
        <end position="53"/>
    </location>
</feature>